<dbReference type="PANTHER" id="PTHR33877">
    <property type="entry name" value="SLL1193 PROTEIN"/>
    <property type="match status" value="1"/>
</dbReference>
<keyword evidence="2" id="KW-0378">Hydrolase</keyword>
<dbReference type="InterPro" id="IPR003615">
    <property type="entry name" value="HNH_nuc"/>
</dbReference>
<keyword evidence="2" id="KW-0255">Endonuclease</keyword>
<accession>A0A3B0Y555</accession>
<dbReference type="Gene3D" id="1.10.30.50">
    <property type="match status" value="1"/>
</dbReference>
<dbReference type="AlphaFoldDB" id="A0A3B0Y555"/>
<proteinExistence type="predicted"/>
<sequence>MNLILRITAGGIPQNWVHWKDAALDYAKGHVVWTHGEDTMRVYGGINRVTDERSYLDIHPIIAVKGEVSSKVYDHTPPLTNRELFSRDRQTCMYCLAAFNDRELTRDHVVPISRGGKDVWTNVVTSCRTCNNRKAAKLLSEINMRLKAVPYAPNHAEWLILRNRNILSDQMEFLRAQCPKARRQLI</sequence>
<dbReference type="CDD" id="cd00085">
    <property type="entry name" value="HNHc"/>
    <property type="match status" value="1"/>
</dbReference>
<dbReference type="SMART" id="SM00507">
    <property type="entry name" value="HNHc"/>
    <property type="match status" value="1"/>
</dbReference>
<evidence type="ECO:0000259" key="1">
    <source>
        <dbReference type="SMART" id="SM00507"/>
    </source>
</evidence>
<dbReference type="InterPro" id="IPR052892">
    <property type="entry name" value="NA-targeting_endonuclease"/>
</dbReference>
<dbReference type="Pfam" id="PF14279">
    <property type="entry name" value="HNH_5"/>
    <property type="match status" value="1"/>
</dbReference>
<evidence type="ECO:0000313" key="2">
    <source>
        <dbReference type="EMBL" id="VAW74731.1"/>
    </source>
</evidence>
<dbReference type="GO" id="GO:0004519">
    <property type="term" value="F:endonuclease activity"/>
    <property type="evidence" value="ECO:0007669"/>
    <property type="project" value="UniProtKB-KW"/>
</dbReference>
<dbReference type="EMBL" id="UOFL01000062">
    <property type="protein sequence ID" value="VAW74731.1"/>
    <property type="molecule type" value="Genomic_DNA"/>
</dbReference>
<name>A0A3B0Y555_9ZZZZ</name>
<reference evidence="2" key="1">
    <citation type="submission" date="2018-06" db="EMBL/GenBank/DDBJ databases">
        <authorList>
            <person name="Zhirakovskaya E."/>
        </authorList>
    </citation>
    <scope>NUCLEOTIDE SEQUENCE</scope>
</reference>
<dbReference type="PANTHER" id="PTHR33877:SF2">
    <property type="entry name" value="OS07G0170200 PROTEIN"/>
    <property type="match status" value="1"/>
</dbReference>
<dbReference type="InterPro" id="IPR029471">
    <property type="entry name" value="HNH_5"/>
</dbReference>
<feature type="domain" description="HNH nuclease" evidence="1">
    <location>
        <begin position="79"/>
        <end position="132"/>
    </location>
</feature>
<keyword evidence="2" id="KW-0540">Nuclease</keyword>
<gene>
    <name evidence="2" type="ORF">MNBD_GAMMA12-3074</name>
</gene>
<organism evidence="2">
    <name type="scientific">hydrothermal vent metagenome</name>
    <dbReference type="NCBI Taxonomy" id="652676"/>
    <lineage>
        <taxon>unclassified sequences</taxon>
        <taxon>metagenomes</taxon>
        <taxon>ecological metagenomes</taxon>
    </lineage>
</organism>
<protein>
    <submittedName>
        <fullName evidence="2">HNH endonuclease family protein</fullName>
    </submittedName>
</protein>